<dbReference type="RefSeq" id="WP_052835325.1">
    <property type="nucleotide sequence ID" value="NZ_CDRZ01000079.1"/>
</dbReference>
<accession>A0A0B7MJC3</accession>
<protein>
    <recommendedName>
        <fullName evidence="3">Stage II sporulation protein P</fullName>
    </recommendedName>
</protein>
<dbReference type="Pfam" id="PF07454">
    <property type="entry name" value="SpoIIP"/>
    <property type="match status" value="1"/>
</dbReference>
<keyword evidence="2" id="KW-1185">Reference proteome</keyword>
<evidence type="ECO:0000313" key="2">
    <source>
        <dbReference type="Proteomes" id="UP000046155"/>
    </source>
</evidence>
<name>A0A0B7MJC3_9FIRM</name>
<gene>
    <name evidence="1" type="ORF">SSCH_170011</name>
</gene>
<dbReference type="NCBIfam" id="TIGR02867">
    <property type="entry name" value="spore_II_P"/>
    <property type="match status" value="1"/>
</dbReference>
<dbReference type="OrthoDB" id="1633470at2"/>
<evidence type="ECO:0000313" key="1">
    <source>
        <dbReference type="EMBL" id="CEO88278.1"/>
    </source>
</evidence>
<organism evidence="1 2">
    <name type="scientific">Syntrophaceticus schinkii</name>
    <dbReference type="NCBI Taxonomy" id="499207"/>
    <lineage>
        <taxon>Bacteria</taxon>
        <taxon>Bacillati</taxon>
        <taxon>Bacillota</taxon>
        <taxon>Clostridia</taxon>
        <taxon>Thermoanaerobacterales</taxon>
        <taxon>Thermoanaerobacterales Family III. Incertae Sedis</taxon>
        <taxon>Syntrophaceticus</taxon>
    </lineage>
</organism>
<reference evidence="2" key="1">
    <citation type="submission" date="2015-01" db="EMBL/GenBank/DDBJ databases">
        <authorList>
            <person name="Manzoor Shahid"/>
            <person name="Zubair Saima"/>
        </authorList>
    </citation>
    <scope>NUCLEOTIDE SEQUENCE [LARGE SCALE GENOMIC DNA]</scope>
    <source>
        <strain evidence="2">Sp3</strain>
    </source>
</reference>
<dbReference type="EMBL" id="CDRZ01000079">
    <property type="protein sequence ID" value="CEO88278.1"/>
    <property type="molecule type" value="Genomic_DNA"/>
</dbReference>
<dbReference type="Proteomes" id="UP000046155">
    <property type="component" value="Unassembled WGS sequence"/>
</dbReference>
<sequence>MYRKFKQRPQLGQRISVLLLSFVCLVGVGIGDFSYTKLLESGLGGGVRKNQESSFIRGAAKFLFGIDPQDLPGVLKKGLPYCVTKGKTAMVSSAVKQPVEKTLFIDESFLKEEFAKKPIEVAIYHTHNAETYIPLHGKSRDEGKNGGITVVGEEIVKTLAQHRVRAVQDLTIHDYPDHPTSYIKSKVTAKRLLEEYPDLKILIDLHRDAGIAEKQTVIIDGKQAAKLLFVMGNGQRIPNPHWRENYALARQIANRLDEKYPGLVKAVRLKDGSYNQNLSPKAVLIEVGSDKNTLDECLIAAHCLGEVLAELIQEKNET</sequence>
<dbReference type="AlphaFoldDB" id="A0A0B7MJC3"/>
<evidence type="ECO:0008006" key="3">
    <source>
        <dbReference type="Google" id="ProtNLM"/>
    </source>
</evidence>
<dbReference type="InterPro" id="IPR010897">
    <property type="entry name" value="Spore_II_P"/>
</dbReference>
<proteinExistence type="predicted"/>